<dbReference type="GeneID" id="55997555"/>
<name>A0A7H8R9D6_TALRU</name>
<accession>A0A7H8R9D6</accession>
<keyword evidence="6 8" id="KW-1133">Transmembrane helix</keyword>
<evidence type="ECO:0000256" key="7">
    <source>
        <dbReference type="ARBA" id="ARBA00023136"/>
    </source>
</evidence>
<feature type="transmembrane region" description="Helical" evidence="8">
    <location>
        <begin position="6"/>
        <end position="28"/>
    </location>
</feature>
<dbReference type="EMBL" id="CP055902">
    <property type="protein sequence ID" value="QKX62906.1"/>
    <property type="molecule type" value="Genomic_DNA"/>
</dbReference>
<keyword evidence="5 8" id="KW-0812">Transmembrane</keyword>
<keyword evidence="10" id="KW-1185">Reference proteome</keyword>
<dbReference type="AlphaFoldDB" id="A0A7H8R9D6"/>
<evidence type="ECO:0008006" key="11">
    <source>
        <dbReference type="Google" id="ProtNLM"/>
    </source>
</evidence>
<evidence type="ECO:0000256" key="1">
    <source>
        <dbReference type="ARBA" id="ARBA00004429"/>
    </source>
</evidence>
<keyword evidence="4" id="KW-0997">Cell inner membrane</keyword>
<feature type="transmembrane region" description="Helical" evidence="8">
    <location>
        <begin position="200"/>
        <end position="220"/>
    </location>
</feature>
<dbReference type="Proteomes" id="UP000509510">
    <property type="component" value="Chromosome V"/>
</dbReference>
<dbReference type="KEGG" id="trg:TRUGW13939_10074"/>
<feature type="transmembrane region" description="Helical" evidence="8">
    <location>
        <begin position="79"/>
        <end position="97"/>
    </location>
</feature>
<gene>
    <name evidence="9" type="ORF">TRUGW13939_10074</name>
</gene>
<feature type="transmembrane region" description="Helical" evidence="8">
    <location>
        <begin position="118"/>
        <end position="137"/>
    </location>
</feature>
<evidence type="ECO:0000256" key="3">
    <source>
        <dbReference type="ARBA" id="ARBA00022475"/>
    </source>
</evidence>
<dbReference type="PANTHER" id="PTHR30574:SF1">
    <property type="entry name" value="SULPHUR TRANSPORT DOMAIN-CONTAINING PROTEIN"/>
    <property type="match status" value="1"/>
</dbReference>
<keyword evidence="3" id="KW-1003">Cell membrane</keyword>
<evidence type="ECO:0000256" key="6">
    <source>
        <dbReference type="ARBA" id="ARBA00022989"/>
    </source>
</evidence>
<keyword evidence="7 8" id="KW-0472">Membrane</keyword>
<dbReference type="PANTHER" id="PTHR30574">
    <property type="entry name" value="INNER MEMBRANE PROTEIN YEDE"/>
    <property type="match status" value="1"/>
</dbReference>
<dbReference type="InterPro" id="IPR007272">
    <property type="entry name" value="Sulf_transp_TsuA/YedE"/>
</dbReference>
<dbReference type="RefSeq" id="XP_035349080.1">
    <property type="nucleotide sequence ID" value="XM_035493187.1"/>
</dbReference>
<feature type="transmembrane region" description="Helical" evidence="8">
    <location>
        <begin position="49"/>
        <end position="67"/>
    </location>
</feature>
<dbReference type="Pfam" id="PF20398">
    <property type="entry name" value="DUF6691"/>
    <property type="match status" value="1"/>
</dbReference>
<dbReference type="InterPro" id="IPR046513">
    <property type="entry name" value="DUF6691"/>
</dbReference>
<comment type="subcellular location">
    <subcellularLocation>
        <location evidence="1">Cell inner membrane</location>
        <topology evidence="1">Multi-pass membrane protein</topology>
    </subcellularLocation>
</comment>
<evidence type="ECO:0000256" key="2">
    <source>
        <dbReference type="ARBA" id="ARBA00022448"/>
    </source>
</evidence>
<organism evidence="9 10">
    <name type="scientific">Talaromyces rugulosus</name>
    <name type="common">Penicillium rugulosum</name>
    <dbReference type="NCBI Taxonomy" id="121627"/>
    <lineage>
        <taxon>Eukaryota</taxon>
        <taxon>Fungi</taxon>
        <taxon>Dikarya</taxon>
        <taxon>Ascomycota</taxon>
        <taxon>Pezizomycotina</taxon>
        <taxon>Eurotiomycetes</taxon>
        <taxon>Eurotiomycetidae</taxon>
        <taxon>Eurotiales</taxon>
        <taxon>Trichocomaceae</taxon>
        <taxon>Talaromyces</taxon>
        <taxon>Talaromyces sect. Islandici</taxon>
    </lineage>
</organism>
<protein>
    <recommendedName>
        <fullName evidence="11">Sulphur transport domain-containing protein</fullName>
    </recommendedName>
</protein>
<keyword evidence="2" id="KW-0813">Transport</keyword>
<evidence type="ECO:0000256" key="5">
    <source>
        <dbReference type="ARBA" id="ARBA00022692"/>
    </source>
</evidence>
<evidence type="ECO:0000313" key="10">
    <source>
        <dbReference type="Proteomes" id="UP000509510"/>
    </source>
</evidence>
<reference evidence="10" key="1">
    <citation type="submission" date="2020-06" db="EMBL/GenBank/DDBJ databases">
        <title>A chromosome-scale genome assembly of Talaromyces rugulosus W13939.</title>
        <authorList>
            <person name="Wang B."/>
            <person name="Guo L."/>
            <person name="Ye K."/>
            <person name="Wang L."/>
        </authorList>
    </citation>
    <scope>NUCLEOTIDE SEQUENCE [LARGE SCALE GENOMIC DNA]</scope>
    <source>
        <strain evidence="10">W13939</strain>
    </source>
</reference>
<feature type="transmembrane region" description="Helical" evidence="8">
    <location>
        <begin position="240"/>
        <end position="260"/>
    </location>
</feature>
<evidence type="ECO:0000256" key="8">
    <source>
        <dbReference type="SAM" id="Phobius"/>
    </source>
</evidence>
<sequence length="339" mass="35627">MFTPVHTSLGALLLFSGSFGLLVHNGRVFGISSILRSGLSPAQREHENLSILVGLLSSPLLVSFFVPSLLPSFPGSVESWSSAASTLGLGFLIGWGTKNGNGCTSGHMLCGLSRLSPRSLIATGLFFTTAVLTANFAPSVTGSQIIPACNDGRPCYHTLLPTTFELAVMTTCAILALFTNFIVVSPKSSVRPSPSEPRRLLFAYLAGLQFGLGLLFSGMGDPTKVIRFFAFVANINSFDPSLALVLLFGVGPSLYGYLTVKPGQPTTSGKIDAPTLADAWRLPTRTVADIDWRFVAGAVAFGVGWGLSGVCPGPAILRAVLQPAWGIVWMGGYALGSLL</sequence>
<evidence type="ECO:0000313" key="9">
    <source>
        <dbReference type="EMBL" id="QKX62906.1"/>
    </source>
</evidence>
<feature type="transmembrane region" description="Helical" evidence="8">
    <location>
        <begin position="166"/>
        <end position="184"/>
    </location>
</feature>
<proteinExistence type="predicted"/>
<evidence type="ECO:0000256" key="4">
    <source>
        <dbReference type="ARBA" id="ARBA00022519"/>
    </source>
</evidence>
<dbReference type="GO" id="GO:0005886">
    <property type="term" value="C:plasma membrane"/>
    <property type="evidence" value="ECO:0007669"/>
    <property type="project" value="UniProtKB-SubCell"/>
</dbReference>
<dbReference type="OrthoDB" id="10254418at2759"/>